<evidence type="ECO:0000313" key="3">
    <source>
        <dbReference type="Proteomes" id="UP001324427"/>
    </source>
</evidence>
<sequence length="186" mass="20438">MVQQDMKHVQQIIQGPRYGNQYISNRTYTQQIEHVAPTFPPHNNPRLPASGAVDNGITFNNPSPYSAARTVIGDANNGNLIDATEDSQNQNQLNTNNGNTVLDRNAQAENSRPNPQVLVSAKPRFADPYAPLTKNPSSARSYWDGTGKAPLGLREPVPPNATRMMVQDFPVSYVQTPFILDNVPGK</sequence>
<evidence type="ECO:0000256" key="1">
    <source>
        <dbReference type="SAM" id="MobiDB-lite"/>
    </source>
</evidence>
<dbReference type="Proteomes" id="UP001324427">
    <property type="component" value="Unassembled WGS sequence"/>
</dbReference>
<reference evidence="2 3" key="1">
    <citation type="submission" date="2021-11" db="EMBL/GenBank/DDBJ databases">
        <title>Black yeast isolated from Biological Soil Crust.</title>
        <authorList>
            <person name="Kurbessoian T."/>
        </authorList>
    </citation>
    <scope>NUCLEOTIDE SEQUENCE [LARGE SCALE GENOMIC DNA]</scope>
    <source>
        <strain evidence="2 3">CCFEE 5522</strain>
    </source>
</reference>
<feature type="region of interest" description="Disordered" evidence="1">
    <location>
        <begin position="128"/>
        <end position="153"/>
    </location>
</feature>
<accession>A0AAV9JVA4</accession>
<proteinExistence type="predicted"/>
<keyword evidence="3" id="KW-1185">Reference proteome</keyword>
<dbReference type="EMBL" id="JAVFHQ010000004">
    <property type="protein sequence ID" value="KAK4549528.1"/>
    <property type="molecule type" value="Genomic_DNA"/>
</dbReference>
<comment type="caution">
    <text evidence="2">The sequence shown here is derived from an EMBL/GenBank/DDBJ whole genome shotgun (WGS) entry which is preliminary data.</text>
</comment>
<name>A0AAV9JVA4_9PEZI</name>
<organism evidence="2 3">
    <name type="scientific">Oleoguttula mirabilis</name>
    <dbReference type="NCBI Taxonomy" id="1507867"/>
    <lineage>
        <taxon>Eukaryota</taxon>
        <taxon>Fungi</taxon>
        <taxon>Dikarya</taxon>
        <taxon>Ascomycota</taxon>
        <taxon>Pezizomycotina</taxon>
        <taxon>Dothideomycetes</taxon>
        <taxon>Dothideomycetidae</taxon>
        <taxon>Mycosphaerellales</taxon>
        <taxon>Teratosphaeriaceae</taxon>
        <taxon>Oleoguttula</taxon>
    </lineage>
</organism>
<dbReference type="AlphaFoldDB" id="A0AAV9JVA4"/>
<evidence type="ECO:0000313" key="2">
    <source>
        <dbReference type="EMBL" id="KAK4549528.1"/>
    </source>
</evidence>
<protein>
    <submittedName>
        <fullName evidence="2">Uncharacterized protein</fullName>
    </submittedName>
</protein>
<gene>
    <name evidence="2" type="ORF">LTR36_006525</name>
</gene>